<dbReference type="Proteomes" id="UP000887576">
    <property type="component" value="Unplaced"/>
</dbReference>
<accession>A0AC34QJE7</accession>
<reference evidence="2" key="1">
    <citation type="submission" date="2022-11" db="UniProtKB">
        <authorList>
            <consortium name="WormBaseParasite"/>
        </authorList>
    </citation>
    <scope>IDENTIFICATION</scope>
</reference>
<organism evidence="1 2">
    <name type="scientific">Panagrolaimus sp. JU765</name>
    <dbReference type="NCBI Taxonomy" id="591449"/>
    <lineage>
        <taxon>Eukaryota</taxon>
        <taxon>Metazoa</taxon>
        <taxon>Ecdysozoa</taxon>
        <taxon>Nematoda</taxon>
        <taxon>Chromadorea</taxon>
        <taxon>Rhabditida</taxon>
        <taxon>Tylenchina</taxon>
        <taxon>Panagrolaimomorpha</taxon>
        <taxon>Panagrolaimoidea</taxon>
        <taxon>Panagrolaimidae</taxon>
        <taxon>Panagrolaimus</taxon>
    </lineage>
</organism>
<protein>
    <submittedName>
        <fullName evidence="2">Chondroitin proteoglycan 3</fullName>
    </submittedName>
</protein>
<evidence type="ECO:0000313" key="2">
    <source>
        <dbReference type="WBParaSite" id="JU765_v2.g16958.t1"/>
    </source>
</evidence>
<proteinExistence type="predicted"/>
<name>A0AC34QJE7_9BILA</name>
<sequence>MNFILNLPKFIVRSSADLTSFCQVKMKNIYLVLLLTVAFNATGAMWLFDPSFSQEYITESTTTVTNTIETSTLIEDGLLLAVIGDVSSTAETTADQSSTPISESLASTPASPTIEEPSSTPISESSAPPTTEEPSSTSIQSRVARDAGNSTGSADNSTVAAATCKAQALCYKDKDCGEKGRCLGIFVGKCNCNACLNLLTCTDNSACGGLRNACNTTTNRCDCFAGHKANGFPLFIDALRELCNVKDCDAKTDTCFGLPCNSGRCVC</sequence>
<evidence type="ECO:0000313" key="1">
    <source>
        <dbReference type="Proteomes" id="UP000887576"/>
    </source>
</evidence>
<dbReference type="WBParaSite" id="JU765_v2.g16958.t1">
    <property type="protein sequence ID" value="JU765_v2.g16958.t1"/>
    <property type="gene ID" value="JU765_v2.g16958"/>
</dbReference>